<dbReference type="Gene3D" id="1.10.30.40">
    <property type="entry name" value="Ethanolamine ammonia-lyase light chain (EutC), N-terminal domain"/>
    <property type="match status" value="1"/>
</dbReference>
<evidence type="ECO:0000256" key="1">
    <source>
        <dbReference type="ARBA" id="ARBA00022628"/>
    </source>
</evidence>
<dbReference type="GO" id="GO:0031419">
    <property type="term" value="F:cobalamin binding"/>
    <property type="evidence" value="ECO:0007669"/>
    <property type="project" value="UniProtKB-UniRule"/>
</dbReference>
<dbReference type="GO" id="GO:0008851">
    <property type="term" value="F:ethanolamine ammonia-lyase activity"/>
    <property type="evidence" value="ECO:0007669"/>
    <property type="project" value="UniProtKB-UniRule"/>
</dbReference>
<keyword evidence="4 5" id="KW-1283">Bacterial microcompartment</keyword>
<dbReference type="GO" id="GO:0031471">
    <property type="term" value="C:ethanolamine degradation polyhedral organelle"/>
    <property type="evidence" value="ECO:0007669"/>
    <property type="project" value="UniProtKB-UniRule"/>
</dbReference>
<dbReference type="HAMAP" id="MF_00601">
    <property type="entry name" value="EutC"/>
    <property type="match status" value="1"/>
</dbReference>
<evidence type="ECO:0000256" key="5">
    <source>
        <dbReference type="HAMAP-Rule" id="MF_00601"/>
    </source>
</evidence>
<keyword evidence="8" id="KW-1185">Reference proteome</keyword>
<feature type="binding site" evidence="5">
    <location>
        <position position="156"/>
    </location>
    <ligand>
        <name>adenosylcob(III)alamin</name>
        <dbReference type="ChEBI" id="CHEBI:18408"/>
    </ligand>
</feature>
<comment type="similarity">
    <text evidence="5">Belongs to the EutC family.</text>
</comment>
<keyword evidence="3 5" id="KW-0170">Cobalt</keyword>
<comment type="function">
    <text evidence="5">Catalyzes the deamination of various vicinal amino-alcohols to oxo compounds. Allows this organism to utilize ethanolamine as the sole source of nitrogen and carbon in the presence of external vitamin B12.</text>
</comment>
<dbReference type="GO" id="GO:0009350">
    <property type="term" value="C:ethanolamine ammonia-lyase complex"/>
    <property type="evidence" value="ECO:0007669"/>
    <property type="project" value="UniProtKB-UniRule"/>
</dbReference>
<dbReference type="PIRSF" id="PIRSF018982">
    <property type="entry name" value="EutC"/>
    <property type="match status" value="1"/>
</dbReference>
<proteinExistence type="inferred from homology"/>
<name>A0A6L7G1Q2_9RHOB</name>
<feature type="binding site" evidence="5">
    <location>
        <position position="206"/>
    </location>
    <ligand>
        <name>adenosylcob(III)alamin</name>
        <dbReference type="ChEBI" id="CHEBI:18408"/>
    </ligand>
</feature>
<reference evidence="7 8" key="1">
    <citation type="submission" date="2019-12" db="EMBL/GenBank/DDBJ databases">
        <authorList>
            <person name="Li M."/>
        </authorList>
    </citation>
    <scope>NUCLEOTIDE SEQUENCE [LARGE SCALE GENOMIC DNA]</scope>
    <source>
        <strain evidence="7 8">GBMRC 2024</strain>
    </source>
</reference>
<evidence type="ECO:0000256" key="3">
    <source>
        <dbReference type="ARBA" id="ARBA00023285"/>
    </source>
</evidence>
<dbReference type="Pfam" id="PF05985">
    <property type="entry name" value="EutC"/>
    <property type="match status" value="1"/>
</dbReference>
<feature type="binding site" evidence="5">
    <location>
        <position position="177"/>
    </location>
    <ligand>
        <name>adenosylcob(III)alamin</name>
        <dbReference type="ChEBI" id="CHEBI:18408"/>
    </ligand>
</feature>
<feature type="region of interest" description="Disordered" evidence="6">
    <location>
        <begin position="240"/>
        <end position="262"/>
    </location>
</feature>
<dbReference type="EC" id="4.3.1.7" evidence="5"/>
<dbReference type="AlphaFoldDB" id="A0A6L7G1Q2"/>
<comment type="pathway">
    <text evidence="5">Amine and polyamine degradation; ethanolamine degradation.</text>
</comment>
<dbReference type="GO" id="GO:0006520">
    <property type="term" value="P:amino acid metabolic process"/>
    <property type="evidence" value="ECO:0007669"/>
    <property type="project" value="InterPro"/>
</dbReference>
<protein>
    <recommendedName>
        <fullName evidence="5">Ethanolamine ammonia-lyase small subunit</fullName>
        <shortName evidence="5">EAL small subunit</shortName>
        <ecNumber evidence="5">4.3.1.7</ecNumber>
    </recommendedName>
</protein>
<dbReference type="PANTHER" id="PTHR39330">
    <property type="entry name" value="ETHANOLAMINE AMMONIA-LYASE LIGHT CHAIN"/>
    <property type="match status" value="1"/>
</dbReference>
<comment type="subunit">
    <text evidence="5">The basic unit is a heterodimer which dimerizes to form tetramers. The heterotetramers trimerize; 6 large subunits form a core ring with 6 small subunits projecting outwards.</text>
</comment>
<evidence type="ECO:0000313" key="8">
    <source>
        <dbReference type="Proteomes" id="UP000477911"/>
    </source>
</evidence>
<comment type="catalytic activity">
    <reaction evidence="5">
        <text>ethanolamine = acetaldehyde + NH4(+)</text>
        <dbReference type="Rhea" id="RHEA:15313"/>
        <dbReference type="ChEBI" id="CHEBI:15343"/>
        <dbReference type="ChEBI" id="CHEBI:28938"/>
        <dbReference type="ChEBI" id="CHEBI:57603"/>
        <dbReference type="EC" id="4.3.1.7"/>
    </reaction>
</comment>
<dbReference type="RefSeq" id="WP_160892668.1">
    <property type="nucleotide sequence ID" value="NZ_WUMU01000004.1"/>
</dbReference>
<organism evidence="7 8">
    <name type="scientific">Pseudooceanicola albus</name>
    <dbReference type="NCBI Taxonomy" id="2692189"/>
    <lineage>
        <taxon>Bacteria</taxon>
        <taxon>Pseudomonadati</taxon>
        <taxon>Pseudomonadota</taxon>
        <taxon>Alphaproteobacteria</taxon>
        <taxon>Rhodobacterales</taxon>
        <taxon>Paracoccaceae</taxon>
        <taxon>Pseudooceanicola</taxon>
    </lineage>
</organism>
<dbReference type="PANTHER" id="PTHR39330:SF1">
    <property type="entry name" value="ETHANOLAMINE AMMONIA-LYASE SMALL SUBUNIT"/>
    <property type="match status" value="1"/>
</dbReference>
<comment type="caution">
    <text evidence="7">The sequence shown here is derived from an EMBL/GenBank/DDBJ whole genome shotgun (WGS) entry which is preliminary data.</text>
</comment>
<dbReference type="Gene3D" id="3.40.50.11240">
    <property type="entry name" value="Ethanolamine ammonia-lyase light chain (EutC)"/>
    <property type="match status" value="1"/>
</dbReference>
<keyword evidence="1 5" id="KW-0846">Cobalamin</keyword>
<evidence type="ECO:0000313" key="7">
    <source>
        <dbReference type="EMBL" id="MXN17386.1"/>
    </source>
</evidence>
<dbReference type="EMBL" id="WUMU01000004">
    <property type="protein sequence ID" value="MXN17386.1"/>
    <property type="molecule type" value="Genomic_DNA"/>
</dbReference>
<dbReference type="NCBIfam" id="NF003971">
    <property type="entry name" value="PRK05465.1"/>
    <property type="match status" value="1"/>
</dbReference>
<dbReference type="Proteomes" id="UP000477911">
    <property type="component" value="Unassembled WGS sequence"/>
</dbReference>
<comment type="subcellular location">
    <subcellularLocation>
        <location evidence="5">Bacterial microcompartment</location>
    </subcellularLocation>
</comment>
<dbReference type="InterPro" id="IPR009246">
    <property type="entry name" value="EutC"/>
</dbReference>
<sequence length="262" mass="27201">MTDHPSDDTPVQDPWARLRAATPARIGLGRNGAGLPTGALNTFRADAARARDAVHAPLDFDALAAGLPDLPVLRMASAAPDRPTYLRRPDLGRRLSDADRAALAPADPAPDLVFVVCDGLSSAAIATHAAPFLKIVTEQLSDLTLGPVVLVREGRVAIGDEIGGALGAGMVAVLIGERPGLTVADSMGLYLTYGPRTGRQDSERNCLSNIHTSGGQSYETAAAKLAWLVREARARGLTGTRLKEEAPALAAPDPAKGIGAPD</sequence>
<gene>
    <name evidence="5 7" type="primary">eutC</name>
    <name evidence="7" type="ORF">GR170_06040</name>
</gene>
<dbReference type="InterPro" id="IPR042255">
    <property type="entry name" value="EutC_N"/>
</dbReference>
<dbReference type="InterPro" id="IPR042251">
    <property type="entry name" value="EutC_C"/>
</dbReference>
<dbReference type="UniPathway" id="UPA00560"/>
<evidence type="ECO:0000256" key="4">
    <source>
        <dbReference type="ARBA" id="ARBA00024446"/>
    </source>
</evidence>
<comment type="cofactor">
    <cofactor evidence="5">
        <name>adenosylcob(III)alamin</name>
        <dbReference type="ChEBI" id="CHEBI:18408"/>
    </cofactor>
    <text evidence="5">Binds between the large and small subunits.</text>
</comment>
<evidence type="ECO:0000256" key="6">
    <source>
        <dbReference type="SAM" id="MobiDB-lite"/>
    </source>
</evidence>
<evidence type="ECO:0000256" key="2">
    <source>
        <dbReference type="ARBA" id="ARBA00023239"/>
    </source>
</evidence>
<accession>A0A6L7G1Q2</accession>
<dbReference type="GO" id="GO:0046336">
    <property type="term" value="P:ethanolamine catabolic process"/>
    <property type="evidence" value="ECO:0007669"/>
    <property type="project" value="UniProtKB-UniRule"/>
</dbReference>
<keyword evidence="2 5" id="KW-0456">Lyase</keyword>